<name>A0A5S9PBW2_9HYPH</name>
<dbReference type="RefSeq" id="WP_159599473.1">
    <property type="nucleotide sequence ID" value="NZ_CACSAS010000001.1"/>
</dbReference>
<reference evidence="1 2" key="1">
    <citation type="submission" date="2019-12" db="EMBL/GenBank/DDBJ databases">
        <authorList>
            <person name="Reyes-Prieto M."/>
        </authorList>
    </citation>
    <scope>NUCLEOTIDE SEQUENCE [LARGE SCALE GENOMIC DNA]</scope>
    <source>
        <strain evidence="1">HF14-78462</strain>
    </source>
</reference>
<dbReference type="Proteomes" id="UP000433050">
    <property type="component" value="Unassembled WGS sequence"/>
</dbReference>
<protein>
    <submittedName>
        <fullName evidence="1">Uncharacterized protein</fullName>
    </submittedName>
</protein>
<sequence length="293" mass="32222">MTDGVTIKALAGLPPAQVIEELSWQVIVDRMVARFQELWAIEREANPELPVIDTLHLRSDPGRKLIELAAYVEMALRARVNDAGRSNLLFYSAGTDTDHLVIFYDVLRLFGEQEEALKSRTILAIAGRSTGGPKERYEAIARAADVRVRRAHAYRVGRDPTVHVAIWSTDNAGLADPALLAKVRAALENSAHGVINDVFDVRAAVFSAVDVTLDVWLLPDAMETILGTIPSVVTDAWSAETGMGMDLVAEWVQGRAMIAGVQRARMTSDEIRAEPYQAISIRSLSVNFRGRAY</sequence>
<proteinExistence type="predicted"/>
<gene>
    <name evidence="1" type="ORF">STARVERO_02747</name>
</gene>
<evidence type="ECO:0000313" key="1">
    <source>
        <dbReference type="EMBL" id="CAA0101329.1"/>
    </source>
</evidence>
<keyword evidence="2" id="KW-1185">Reference proteome</keyword>
<accession>A0A5S9PBW2</accession>
<organism evidence="1 2">
    <name type="scientific">Starkeya nomas</name>
    <dbReference type="NCBI Taxonomy" id="2666134"/>
    <lineage>
        <taxon>Bacteria</taxon>
        <taxon>Pseudomonadati</taxon>
        <taxon>Pseudomonadota</taxon>
        <taxon>Alphaproteobacteria</taxon>
        <taxon>Hyphomicrobiales</taxon>
        <taxon>Xanthobacteraceae</taxon>
        <taxon>Starkeya</taxon>
    </lineage>
</organism>
<dbReference type="AlphaFoldDB" id="A0A5S9PBW2"/>
<evidence type="ECO:0000313" key="2">
    <source>
        <dbReference type="Proteomes" id="UP000433050"/>
    </source>
</evidence>
<dbReference type="EMBL" id="CACSAS010000001">
    <property type="protein sequence ID" value="CAA0101329.1"/>
    <property type="molecule type" value="Genomic_DNA"/>
</dbReference>